<keyword evidence="3" id="KW-1185">Reference proteome</keyword>
<accession>A0A6N9T7P5</accession>
<evidence type="ECO:0000256" key="1">
    <source>
        <dbReference type="SAM" id="Phobius"/>
    </source>
</evidence>
<dbReference type="EMBL" id="JAAAMG010000029">
    <property type="protein sequence ID" value="NDW07434.1"/>
    <property type="molecule type" value="Genomic_DNA"/>
</dbReference>
<keyword evidence="1" id="KW-0472">Membrane</keyword>
<keyword evidence="1" id="KW-1133">Transmembrane helix</keyword>
<keyword evidence="1" id="KW-0812">Transmembrane</keyword>
<gene>
    <name evidence="2" type="ORF">GTK09_23740</name>
</gene>
<feature type="transmembrane region" description="Helical" evidence="1">
    <location>
        <begin position="20"/>
        <end position="41"/>
    </location>
</feature>
<organism evidence="2 3">
    <name type="scientific">Jiella pacifica</name>
    <dbReference type="NCBI Taxonomy" id="2696469"/>
    <lineage>
        <taxon>Bacteria</taxon>
        <taxon>Pseudomonadati</taxon>
        <taxon>Pseudomonadota</taxon>
        <taxon>Alphaproteobacteria</taxon>
        <taxon>Hyphomicrobiales</taxon>
        <taxon>Aurantimonadaceae</taxon>
        <taxon>Jiella</taxon>
    </lineage>
</organism>
<feature type="transmembrane region" description="Helical" evidence="1">
    <location>
        <begin position="61"/>
        <end position="80"/>
    </location>
</feature>
<protein>
    <submittedName>
        <fullName evidence="2">Uncharacterized protein</fullName>
    </submittedName>
</protein>
<evidence type="ECO:0000313" key="2">
    <source>
        <dbReference type="EMBL" id="NDW07434.1"/>
    </source>
</evidence>
<sequence length="235" mass="25572">MLAFNDLKQTASHWMVLRRLRFCASGWVLLGLSAAGIFIWSTSAQRAFEFRIPPERILAPLGAFVLALTVVAMIAASIVLRRWRYLPGITAHALVAALVLSSGLSFRDGLFGETCGKAAGCFFLSDAGMITDTGYKIWHAPDQGSPLLWRVPKSRSINYSEDGSYSSDPHLLLTKDEEVLVLARGGYFVDAIDLASGRVLSDFIVWDEPDRKALMQRNSDAIAALAASHGGLAGR</sequence>
<comment type="caution">
    <text evidence="2">The sequence shown here is derived from an EMBL/GenBank/DDBJ whole genome shotgun (WGS) entry which is preliminary data.</text>
</comment>
<dbReference type="Proteomes" id="UP000469011">
    <property type="component" value="Unassembled WGS sequence"/>
</dbReference>
<evidence type="ECO:0000313" key="3">
    <source>
        <dbReference type="Proteomes" id="UP000469011"/>
    </source>
</evidence>
<name>A0A6N9T7P5_9HYPH</name>
<dbReference type="RefSeq" id="WP_163465891.1">
    <property type="nucleotide sequence ID" value="NZ_JAAAMG010000029.1"/>
</dbReference>
<dbReference type="AlphaFoldDB" id="A0A6N9T7P5"/>
<proteinExistence type="predicted"/>
<reference evidence="2 3" key="1">
    <citation type="submission" date="2020-01" db="EMBL/GenBank/DDBJ databases">
        <title>Jiella pacifica sp. nov.</title>
        <authorList>
            <person name="Xue Z."/>
            <person name="Zhu S."/>
            <person name="Chen J."/>
            <person name="Yang J."/>
        </authorList>
    </citation>
    <scope>NUCLEOTIDE SEQUENCE [LARGE SCALE GENOMIC DNA]</scope>
    <source>
        <strain evidence="2 3">40Bstr34</strain>
    </source>
</reference>